<dbReference type="Proteomes" id="UP001642360">
    <property type="component" value="Unassembled WGS sequence"/>
</dbReference>
<keyword evidence="3" id="KW-1185">Reference proteome</keyword>
<gene>
    <name evidence="2" type="ORF">ILEXP_LOCUS29305</name>
</gene>
<dbReference type="EMBL" id="CAUOFW020003536">
    <property type="protein sequence ID" value="CAK9160534.1"/>
    <property type="molecule type" value="Genomic_DNA"/>
</dbReference>
<protein>
    <submittedName>
        <fullName evidence="2">Uncharacterized protein</fullName>
    </submittedName>
</protein>
<comment type="caution">
    <text evidence="2">The sequence shown here is derived from an EMBL/GenBank/DDBJ whole genome shotgun (WGS) entry which is preliminary data.</text>
</comment>
<dbReference type="AlphaFoldDB" id="A0ABC8STQ9"/>
<accession>A0ABC8STQ9</accession>
<feature type="region of interest" description="Disordered" evidence="1">
    <location>
        <begin position="17"/>
        <end position="38"/>
    </location>
</feature>
<organism evidence="2 3">
    <name type="scientific">Ilex paraguariensis</name>
    <name type="common">yerba mate</name>
    <dbReference type="NCBI Taxonomy" id="185542"/>
    <lineage>
        <taxon>Eukaryota</taxon>
        <taxon>Viridiplantae</taxon>
        <taxon>Streptophyta</taxon>
        <taxon>Embryophyta</taxon>
        <taxon>Tracheophyta</taxon>
        <taxon>Spermatophyta</taxon>
        <taxon>Magnoliopsida</taxon>
        <taxon>eudicotyledons</taxon>
        <taxon>Gunneridae</taxon>
        <taxon>Pentapetalae</taxon>
        <taxon>asterids</taxon>
        <taxon>campanulids</taxon>
        <taxon>Aquifoliales</taxon>
        <taxon>Aquifoliaceae</taxon>
        <taxon>Ilex</taxon>
    </lineage>
</organism>
<feature type="non-terminal residue" evidence="2">
    <location>
        <position position="1"/>
    </location>
</feature>
<evidence type="ECO:0000313" key="2">
    <source>
        <dbReference type="EMBL" id="CAK9160534.1"/>
    </source>
</evidence>
<evidence type="ECO:0000313" key="3">
    <source>
        <dbReference type="Proteomes" id="UP001642360"/>
    </source>
</evidence>
<sequence length="182" mass="20672">EEKTVFQTKVTEGKISVSDTAGAQKETNEQRKGKNLRYTEKEGFQNQGIGNHSKKYADQPKLRQGVQQEGIWKPNLAQKEIVGKGNFVKERSGISIQDVALEIEGNISKSTPRILERGEHSRKDMETNNLQKVMETNNLQKVMETNNLQKVMETNNLQNLLIRDLPHLNDFPDKELPVTDDG</sequence>
<reference evidence="2 3" key="1">
    <citation type="submission" date="2024-02" db="EMBL/GenBank/DDBJ databases">
        <authorList>
            <person name="Vignale AGUSTIN F."/>
            <person name="Sosa J E."/>
            <person name="Modenutti C."/>
        </authorList>
    </citation>
    <scope>NUCLEOTIDE SEQUENCE [LARGE SCALE GENOMIC DNA]</scope>
</reference>
<feature type="compositionally biased region" description="Basic and acidic residues" evidence="1">
    <location>
        <begin position="26"/>
        <end position="38"/>
    </location>
</feature>
<proteinExistence type="predicted"/>
<evidence type="ECO:0000256" key="1">
    <source>
        <dbReference type="SAM" id="MobiDB-lite"/>
    </source>
</evidence>
<name>A0ABC8STQ9_9AQUA</name>